<evidence type="ECO:0000313" key="2">
    <source>
        <dbReference type="EMBL" id="TFH97905.1"/>
    </source>
</evidence>
<evidence type="ECO:0008006" key="4">
    <source>
        <dbReference type="Google" id="ProtNLM"/>
    </source>
</evidence>
<reference evidence="2 3" key="1">
    <citation type="submission" date="2019-03" db="EMBL/GenBank/DDBJ databases">
        <title>Reclassification of Micrococcus aloeverae and Micrococcus yunnanensis as later heterotypic synonyms of Micrococcus luteus.</title>
        <authorList>
            <person name="Huang C.-H."/>
        </authorList>
    </citation>
    <scope>NUCLEOTIDE SEQUENCE [LARGE SCALE GENOMIC DNA]</scope>
    <source>
        <strain evidence="2 3">BCRC 12151</strain>
    </source>
</reference>
<feature type="region of interest" description="Disordered" evidence="1">
    <location>
        <begin position="22"/>
        <end position="60"/>
    </location>
</feature>
<dbReference type="SUPFAM" id="SSF140453">
    <property type="entry name" value="EsxAB dimer-like"/>
    <property type="match status" value="1"/>
</dbReference>
<dbReference type="EMBL" id="SPKT01000033">
    <property type="protein sequence ID" value="TFH97905.1"/>
    <property type="molecule type" value="Genomic_DNA"/>
</dbReference>
<sequence>MPWRSRSAARSWLTAVCGCRKGEERERAEGSLPGPLVQSRRRSASAGEDRAWRITRDDADDQRRRTNMGFSLEMTDINVFQKANSDSAVSGEELLQEVENLRTSVEALQETFKGQGADSYKKFMVAVNDAQNKLSDALGKINVGQADVYQSYLTQEDEQVATAEPATSEAESFSFPR</sequence>
<name>A0ABY2JWU4_9MICC</name>
<accession>A0ABY2JWU4</accession>
<dbReference type="InterPro" id="IPR010310">
    <property type="entry name" value="T7SS_ESAT-6-like"/>
</dbReference>
<evidence type="ECO:0000313" key="3">
    <source>
        <dbReference type="Proteomes" id="UP000297477"/>
    </source>
</evidence>
<evidence type="ECO:0000256" key="1">
    <source>
        <dbReference type="SAM" id="MobiDB-lite"/>
    </source>
</evidence>
<proteinExistence type="predicted"/>
<feature type="compositionally biased region" description="Basic and acidic residues" evidence="1">
    <location>
        <begin position="47"/>
        <end position="60"/>
    </location>
</feature>
<dbReference type="Pfam" id="PF06013">
    <property type="entry name" value="WXG100"/>
    <property type="match status" value="1"/>
</dbReference>
<dbReference type="InterPro" id="IPR036689">
    <property type="entry name" value="ESAT-6-like_sf"/>
</dbReference>
<comment type="caution">
    <text evidence="2">The sequence shown here is derived from an EMBL/GenBank/DDBJ whole genome shotgun (WGS) entry which is preliminary data.</text>
</comment>
<dbReference type="Gene3D" id="1.10.287.1060">
    <property type="entry name" value="ESAT-6-like"/>
    <property type="match status" value="1"/>
</dbReference>
<dbReference type="Proteomes" id="UP000297477">
    <property type="component" value="Unassembled WGS sequence"/>
</dbReference>
<protein>
    <recommendedName>
        <fullName evidence="4">WXG100 family type VII secretion target</fullName>
    </recommendedName>
</protein>
<organism evidence="2 3">
    <name type="scientific">Micrococcus lylae</name>
    <dbReference type="NCBI Taxonomy" id="1273"/>
    <lineage>
        <taxon>Bacteria</taxon>
        <taxon>Bacillati</taxon>
        <taxon>Actinomycetota</taxon>
        <taxon>Actinomycetes</taxon>
        <taxon>Micrococcales</taxon>
        <taxon>Micrococcaceae</taxon>
        <taxon>Micrococcus</taxon>
    </lineage>
</organism>
<keyword evidence="3" id="KW-1185">Reference proteome</keyword>
<gene>
    <name evidence="2" type="ORF">E4A49_11320</name>
</gene>